<proteinExistence type="predicted"/>
<gene>
    <name evidence="1" type="ORF">LCGC14_2400600</name>
</gene>
<name>A0A0F9E7U8_9ZZZZ</name>
<dbReference type="AlphaFoldDB" id="A0A0F9E7U8"/>
<comment type="caution">
    <text evidence="1">The sequence shown here is derived from an EMBL/GenBank/DDBJ whole genome shotgun (WGS) entry which is preliminary data.</text>
</comment>
<sequence length="61" mass="6846">MTDELAQVKERARKLLDELPLIKGLDVAGLVDWNIRTQTLLVFEAGRQHCASDIAAVLEDR</sequence>
<organism evidence="1">
    <name type="scientific">marine sediment metagenome</name>
    <dbReference type="NCBI Taxonomy" id="412755"/>
    <lineage>
        <taxon>unclassified sequences</taxon>
        <taxon>metagenomes</taxon>
        <taxon>ecological metagenomes</taxon>
    </lineage>
</organism>
<dbReference type="EMBL" id="LAZR01036038">
    <property type="protein sequence ID" value="KKL25906.1"/>
    <property type="molecule type" value="Genomic_DNA"/>
</dbReference>
<protein>
    <submittedName>
        <fullName evidence="1">Uncharacterized protein</fullName>
    </submittedName>
</protein>
<accession>A0A0F9E7U8</accession>
<evidence type="ECO:0000313" key="1">
    <source>
        <dbReference type="EMBL" id="KKL25906.1"/>
    </source>
</evidence>
<reference evidence="1" key="1">
    <citation type="journal article" date="2015" name="Nature">
        <title>Complex archaea that bridge the gap between prokaryotes and eukaryotes.</title>
        <authorList>
            <person name="Spang A."/>
            <person name="Saw J.H."/>
            <person name="Jorgensen S.L."/>
            <person name="Zaremba-Niedzwiedzka K."/>
            <person name="Martijn J."/>
            <person name="Lind A.E."/>
            <person name="van Eijk R."/>
            <person name="Schleper C."/>
            <person name="Guy L."/>
            <person name="Ettema T.J."/>
        </authorList>
    </citation>
    <scope>NUCLEOTIDE SEQUENCE</scope>
</reference>